<dbReference type="RefSeq" id="WP_272463653.1">
    <property type="nucleotide sequence ID" value="NZ_JAPFQL010000107.1"/>
</dbReference>
<dbReference type="EC" id="1.1.1.169" evidence="4"/>
<dbReference type="Pfam" id="PF02558">
    <property type="entry name" value="ApbA"/>
    <property type="match status" value="1"/>
</dbReference>
<protein>
    <recommendedName>
        <fullName evidence="4">2-dehydropantoate 2-reductase</fullName>
        <ecNumber evidence="4">1.1.1.169</ecNumber>
    </recommendedName>
    <alternativeName>
        <fullName evidence="4">Ketopantoate reductase</fullName>
    </alternativeName>
</protein>
<dbReference type="NCBIfam" id="TIGR00745">
    <property type="entry name" value="apbA_panE"/>
    <property type="match status" value="1"/>
</dbReference>
<evidence type="ECO:0000256" key="2">
    <source>
        <dbReference type="ARBA" id="ARBA00022857"/>
    </source>
</evidence>
<dbReference type="Gene3D" id="3.40.50.720">
    <property type="entry name" value="NAD(P)-binding Rossmann-like Domain"/>
    <property type="match status" value="1"/>
</dbReference>
<dbReference type="Pfam" id="PF08546">
    <property type="entry name" value="ApbA_C"/>
    <property type="match status" value="1"/>
</dbReference>
<evidence type="ECO:0000259" key="6">
    <source>
        <dbReference type="Pfam" id="PF08546"/>
    </source>
</evidence>
<feature type="domain" description="Ketopantoate reductase N-terminal" evidence="5">
    <location>
        <begin position="4"/>
        <end position="138"/>
    </location>
</feature>
<keyword evidence="3 4" id="KW-0560">Oxidoreductase</keyword>
<evidence type="ECO:0000313" key="7">
    <source>
        <dbReference type="EMBL" id="MDC5699094.1"/>
    </source>
</evidence>
<dbReference type="PANTHER" id="PTHR21708:SF26">
    <property type="entry name" value="2-DEHYDROPANTOATE 2-REDUCTASE"/>
    <property type="match status" value="1"/>
</dbReference>
<dbReference type="InterPro" id="IPR003710">
    <property type="entry name" value="ApbA"/>
</dbReference>
<dbReference type="GO" id="GO:0008677">
    <property type="term" value="F:2-dehydropantoate 2-reductase activity"/>
    <property type="evidence" value="ECO:0007669"/>
    <property type="project" value="UniProtKB-EC"/>
</dbReference>
<evidence type="ECO:0000256" key="1">
    <source>
        <dbReference type="ARBA" id="ARBA00007870"/>
    </source>
</evidence>
<dbReference type="Gene3D" id="1.10.1040.10">
    <property type="entry name" value="N-(1-d-carboxylethyl)-l-norvaline Dehydrogenase, domain 2"/>
    <property type="match status" value="1"/>
</dbReference>
<dbReference type="SUPFAM" id="SSF51735">
    <property type="entry name" value="NAD(P)-binding Rossmann-fold domains"/>
    <property type="match status" value="1"/>
</dbReference>
<comment type="function">
    <text evidence="4">Catalyzes the NADPH-dependent reduction of ketopantoate into pantoic acid.</text>
</comment>
<evidence type="ECO:0000256" key="3">
    <source>
        <dbReference type="ARBA" id="ARBA00023002"/>
    </source>
</evidence>
<evidence type="ECO:0000256" key="4">
    <source>
        <dbReference type="RuleBase" id="RU362068"/>
    </source>
</evidence>
<reference evidence="7 8" key="1">
    <citation type="submission" date="2022-11" db="EMBL/GenBank/DDBJ databases">
        <title>Anaerobic phenanthrene biodegradation by a DNRA strain PheN6.</title>
        <authorList>
            <person name="Zhang Z."/>
        </authorList>
    </citation>
    <scope>NUCLEOTIDE SEQUENCE [LARGE SCALE GENOMIC DNA]</scope>
    <source>
        <strain evidence="7 8">PheN6</strain>
    </source>
</reference>
<keyword evidence="8" id="KW-1185">Reference proteome</keyword>
<dbReference type="SUPFAM" id="SSF48179">
    <property type="entry name" value="6-phosphogluconate dehydrogenase C-terminal domain-like"/>
    <property type="match status" value="1"/>
</dbReference>
<keyword evidence="4" id="KW-0566">Pantothenate biosynthesis</keyword>
<feature type="domain" description="Ketopantoate reductase C-terminal" evidence="6">
    <location>
        <begin position="177"/>
        <end position="268"/>
    </location>
</feature>
<sequence length="292" mass="29665">MTRVGVLGPGGVGGVVAARLARAGHEVVIVAAERTAATIAARGLHFTGPEWSWEGALEARSSLVEPVDVLVIATKAMDLPTALQRVPSGLLGGTVVVPLLNGVDHVPYLRAMLPGVEVVASSISVEATRHRPGVVEQVSGFCDVGVSLAGGGGQRWAGLAEEAGCAVTTFPDDATVLWRKLSFLAPLALLTTSAGAPIGEAIRLQPGAVGPIVAEATTAAAAFGVRVDPDAIEQRLRALPEGMQSSMLKDLIGGRAVELDAIAGPVIRALGSDRAPATVGAVRAILGREAPS</sequence>
<comment type="caution">
    <text evidence="7">The sequence shown here is derived from an EMBL/GenBank/DDBJ whole genome shotgun (WGS) entry which is preliminary data.</text>
</comment>
<comment type="pathway">
    <text evidence="4">Cofactor biosynthesis; (R)-pantothenate biosynthesis; (R)-pantoate from 3-methyl-2-oxobutanoate: step 2/2.</text>
</comment>
<name>A0ABT5GLK6_9MICO</name>
<dbReference type="InterPro" id="IPR013332">
    <property type="entry name" value="KPR_N"/>
</dbReference>
<evidence type="ECO:0000313" key="8">
    <source>
        <dbReference type="Proteomes" id="UP001150259"/>
    </source>
</evidence>
<dbReference type="InterPro" id="IPR051402">
    <property type="entry name" value="KPR-Related"/>
</dbReference>
<evidence type="ECO:0000259" key="5">
    <source>
        <dbReference type="Pfam" id="PF02558"/>
    </source>
</evidence>
<organism evidence="7 8">
    <name type="scientific">Intrasporangium calvum</name>
    <dbReference type="NCBI Taxonomy" id="53358"/>
    <lineage>
        <taxon>Bacteria</taxon>
        <taxon>Bacillati</taxon>
        <taxon>Actinomycetota</taxon>
        <taxon>Actinomycetes</taxon>
        <taxon>Micrococcales</taxon>
        <taxon>Intrasporangiaceae</taxon>
        <taxon>Intrasporangium</taxon>
    </lineage>
</organism>
<comment type="similarity">
    <text evidence="1 4">Belongs to the ketopantoate reductase family.</text>
</comment>
<keyword evidence="2 4" id="KW-0521">NADP</keyword>
<accession>A0ABT5GLK6</accession>
<gene>
    <name evidence="7" type="ORF">OO014_17735</name>
</gene>
<dbReference type="InterPro" id="IPR036291">
    <property type="entry name" value="NAD(P)-bd_dom_sf"/>
</dbReference>
<dbReference type="PANTHER" id="PTHR21708">
    <property type="entry name" value="PROBABLE 2-DEHYDROPANTOATE 2-REDUCTASE"/>
    <property type="match status" value="1"/>
</dbReference>
<proteinExistence type="inferred from homology"/>
<dbReference type="EMBL" id="JAPFQL010000107">
    <property type="protein sequence ID" value="MDC5699094.1"/>
    <property type="molecule type" value="Genomic_DNA"/>
</dbReference>
<dbReference type="Proteomes" id="UP001150259">
    <property type="component" value="Unassembled WGS sequence"/>
</dbReference>
<dbReference type="InterPro" id="IPR008927">
    <property type="entry name" value="6-PGluconate_DH-like_C_sf"/>
</dbReference>
<dbReference type="InterPro" id="IPR013752">
    <property type="entry name" value="KPA_reductase"/>
</dbReference>
<dbReference type="InterPro" id="IPR013328">
    <property type="entry name" value="6PGD_dom2"/>
</dbReference>
<comment type="catalytic activity">
    <reaction evidence="4">
        <text>(R)-pantoate + NADP(+) = 2-dehydropantoate + NADPH + H(+)</text>
        <dbReference type="Rhea" id="RHEA:16233"/>
        <dbReference type="ChEBI" id="CHEBI:11561"/>
        <dbReference type="ChEBI" id="CHEBI:15378"/>
        <dbReference type="ChEBI" id="CHEBI:15980"/>
        <dbReference type="ChEBI" id="CHEBI:57783"/>
        <dbReference type="ChEBI" id="CHEBI:58349"/>
        <dbReference type="EC" id="1.1.1.169"/>
    </reaction>
</comment>